<dbReference type="Gene3D" id="3.40.710.10">
    <property type="entry name" value="DD-peptidase/beta-lactamase superfamily"/>
    <property type="match status" value="1"/>
</dbReference>
<evidence type="ECO:0000259" key="3">
    <source>
        <dbReference type="Pfam" id="PF00905"/>
    </source>
</evidence>
<dbReference type="AlphaFoldDB" id="A0A101HFR4"/>
<keyword evidence="2" id="KW-0472">Membrane</keyword>
<dbReference type="SUPFAM" id="SSF56601">
    <property type="entry name" value="beta-lactamase/transpeptidase-like"/>
    <property type="match status" value="1"/>
</dbReference>
<sequence>FFENRDLFVSEVSSILGVEKETIDSKLTEDFLYTPIAKGIPTGKKKALEQAEIFGEGKQGFGLYFENEEKRVYPNNELAAHILGFIGQNEFGDPIGQYGIQGYYYGDITGREGYSYEEKDSSGNVILTAEYEPILPRDGKDFKLTIVPNLQAKVEEELEKGVRENRAKSGSAIIMDPKTGAILAMANYPTYDPNEYWRASEPWILRNRAVADVYEYGSVQKPITLSIAIENGVIDEDYLCHDTTGYLDLYKATGYEDLKGERVYTWNRLPAGTIDISGIFRTSNNPCAARIALDIDFNEFYSSLKDFGIGEFIGIGLQEESTSYLKSKETWTKLDTITASYGQGGISATPLQLISAFSTIANDGVRMRPYLISQISDEKEVINISPQIIAKPVSKETTDIITRALVKAVKNNSLSALGKPLLEYDLAAKTGTAQIAIKGGTAYDENLTNDTVIGFAPSEDPKMIMLVKLEEPKTAAYSSLTTVPVWRDIFLSIADDLEIKKIN</sequence>
<dbReference type="InterPro" id="IPR005311">
    <property type="entry name" value="PBP_dimer"/>
</dbReference>
<feature type="domain" description="Penicillin-binding protein dimerisation" evidence="4">
    <location>
        <begin position="58"/>
        <end position="128"/>
    </location>
</feature>
<dbReference type="GO" id="GO:0016757">
    <property type="term" value="F:glycosyltransferase activity"/>
    <property type="evidence" value="ECO:0007669"/>
    <property type="project" value="UniProtKB-KW"/>
</dbReference>
<comment type="subcellular location">
    <subcellularLocation>
        <location evidence="1">Membrane</location>
    </subcellularLocation>
</comment>
<dbReference type="PANTHER" id="PTHR30627">
    <property type="entry name" value="PEPTIDOGLYCAN D,D-TRANSPEPTIDASE"/>
    <property type="match status" value="1"/>
</dbReference>
<dbReference type="GO" id="GO:0008658">
    <property type="term" value="F:penicillin binding"/>
    <property type="evidence" value="ECO:0007669"/>
    <property type="project" value="InterPro"/>
</dbReference>
<name>A0A101HFR4_9BACT</name>
<dbReference type="InterPro" id="IPR012338">
    <property type="entry name" value="Beta-lactam/transpept-like"/>
</dbReference>
<feature type="non-terminal residue" evidence="5">
    <location>
        <position position="1"/>
    </location>
</feature>
<dbReference type="InterPro" id="IPR001460">
    <property type="entry name" value="PCN-bd_Tpept"/>
</dbReference>
<dbReference type="InterPro" id="IPR036138">
    <property type="entry name" value="PBP_dimer_sf"/>
</dbReference>
<comment type="caution">
    <text evidence="5">The sequence shown here is derived from an EMBL/GenBank/DDBJ whole genome shotgun (WGS) entry which is preliminary data.</text>
</comment>
<dbReference type="GO" id="GO:0071555">
    <property type="term" value="P:cell wall organization"/>
    <property type="evidence" value="ECO:0007669"/>
    <property type="project" value="TreeGrafter"/>
</dbReference>
<dbReference type="SUPFAM" id="SSF56519">
    <property type="entry name" value="Penicillin binding protein dimerisation domain"/>
    <property type="match status" value="1"/>
</dbReference>
<evidence type="ECO:0000256" key="2">
    <source>
        <dbReference type="ARBA" id="ARBA00023136"/>
    </source>
</evidence>
<keyword evidence="5" id="KW-0808">Transferase</keyword>
<keyword evidence="5" id="KW-0328">Glycosyltransferase</keyword>
<dbReference type="Pfam" id="PF03717">
    <property type="entry name" value="PBP_dimer"/>
    <property type="match status" value="1"/>
</dbReference>
<accession>A0A101HFR4</accession>
<evidence type="ECO:0000313" key="5">
    <source>
        <dbReference type="EMBL" id="KUK76073.1"/>
    </source>
</evidence>
<evidence type="ECO:0000313" key="6">
    <source>
        <dbReference type="Proteomes" id="UP000053904"/>
    </source>
</evidence>
<feature type="domain" description="Penicillin-binding protein transpeptidase" evidence="3">
    <location>
        <begin position="170"/>
        <end position="490"/>
    </location>
</feature>
<dbReference type="Proteomes" id="UP000053904">
    <property type="component" value="Unassembled WGS sequence"/>
</dbReference>
<proteinExistence type="predicted"/>
<dbReference type="GO" id="GO:0005886">
    <property type="term" value="C:plasma membrane"/>
    <property type="evidence" value="ECO:0007669"/>
    <property type="project" value="TreeGrafter"/>
</dbReference>
<reference evidence="6" key="1">
    <citation type="journal article" date="2015" name="MBio">
        <title>Genome-Resolved Metagenomic Analysis Reveals Roles for Candidate Phyla and Other Microbial Community Members in Biogeochemical Transformations in Oil Reservoirs.</title>
        <authorList>
            <person name="Hu P."/>
            <person name="Tom L."/>
            <person name="Singh A."/>
            <person name="Thomas B.C."/>
            <person name="Baker B.J."/>
            <person name="Piceno Y.M."/>
            <person name="Andersen G.L."/>
            <person name="Banfield J.F."/>
        </authorList>
    </citation>
    <scope>NUCLEOTIDE SEQUENCE [LARGE SCALE GENOMIC DNA]</scope>
</reference>
<dbReference type="Pfam" id="PF00905">
    <property type="entry name" value="Transpeptidase"/>
    <property type="match status" value="1"/>
</dbReference>
<evidence type="ECO:0000259" key="4">
    <source>
        <dbReference type="Pfam" id="PF03717"/>
    </source>
</evidence>
<dbReference type="PANTHER" id="PTHR30627:SF1">
    <property type="entry name" value="PEPTIDOGLYCAN D,D-TRANSPEPTIDASE FTSI"/>
    <property type="match status" value="1"/>
</dbReference>
<gene>
    <name evidence="5" type="ORF">XD93_1119</name>
</gene>
<evidence type="ECO:0000256" key="1">
    <source>
        <dbReference type="ARBA" id="ARBA00004370"/>
    </source>
</evidence>
<dbReference type="Gene3D" id="3.90.1310.10">
    <property type="entry name" value="Penicillin-binding protein 2a (Domain 2)"/>
    <property type="match status" value="1"/>
</dbReference>
<dbReference type="EC" id="2.4.1.129" evidence="5"/>
<organism evidence="5 6">
    <name type="scientific">candidate division WS6 bacterium 34_10</name>
    <dbReference type="NCBI Taxonomy" id="1641389"/>
    <lineage>
        <taxon>Bacteria</taxon>
        <taxon>Candidatus Dojkabacteria</taxon>
    </lineage>
</organism>
<dbReference type="EMBL" id="LGGO01000211">
    <property type="protein sequence ID" value="KUK76073.1"/>
    <property type="molecule type" value="Genomic_DNA"/>
</dbReference>
<protein>
    <submittedName>
        <fullName evidence="5">Peptidoglycan glycosyltransferase</fullName>
        <ecNumber evidence="5">2.4.1.129</ecNumber>
    </submittedName>
</protein>
<dbReference type="InterPro" id="IPR050515">
    <property type="entry name" value="Beta-lactam/transpept"/>
</dbReference>